<dbReference type="InterPro" id="IPR041677">
    <property type="entry name" value="DNA2/NAM7_AAA_11"/>
</dbReference>
<proteinExistence type="predicted"/>
<dbReference type="Pfam" id="PF13086">
    <property type="entry name" value="AAA_11"/>
    <property type="match status" value="1"/>
</dbReference>
<protein>
    <recommendedName>
        <fullName evidence="1">DNA2/NAM7 helicase helicase domain-containing protein</fullName>
    </recommendedName>
</protein>
<gene>
    <name evidence="2" type="ORF">PCOR1329_LOCUS29363</name>
</gene>
<name>A0ABN9SFK7_9DINO</name>
<reference evidence="2" key="1">
    <citation type="submission" date="2023-10" db="EMBL/GenBank/DDBJ databases">
        <authorList>
            <person name="Chen Y."/>
            <person name="Shah S."/>
            <person name="Dougan E. K."/>
            <person name="Thang M."/>
            <person name="Chan C."/>
        </authorList>
    </citation>
    <scope>NUCLEOTIDE SEQUENCE [LARGE SCALE GENOMIC DNA]</scope>
</reference>
<evidence type="ECO:0000313" key="3">
    <source>
        <dbReference type="Proteomes" id="UP001189429"/>
    </source>
</evidence>
<dbReference type="InterPro" id="IPR027417">
    <property type="entry name" value="P-loop_NTPase"/>
</dbReference>
<dbReference type="SUPFAM" id="SSF52540">
    <property type="entry name" value="P-loop containing nucleoside triphosphate hydrolases"/>
    <property type="match status" value="1"/>
</dbReference>
<keyword evidence="3" id="KW-1185">Reference proteome</keyword>
<accession>A0ABN9SFK7</accession>
<sequence>EEQSYAVDAVLGNSRGGHLLLLLGPPGTGKSLALAEAICQLLLDHVRALSAAADAEAPQPPPASRMLLCAPTEIACDLLVETVHRRLQPRDGGGVTPVGMLLRFNEPRRPLQQIVARGDVLPYCCINQQTGCFQYPDVDEVESAAVIVCTLRAAWGLRGVLGSAGRDIAFDYVLIAKKESRIGMSIRRSTRLCWICVRPPWRRVWRRSKVSPDLRLLQSCRCAGP</sequence>
<comment type="caution">
    <text evidence="2">The sequence shown here is derived from an EMBL/GenBank/DDBJ whole genome shotgun (WGS) entry which is preliminary data.</text>
</comment>
<evidence type="ECO:0000259" key="1">
    <source>
        <dbReference type="Pfam" id="PF13086"/>
    </source>
</evidence>
<feature type="domain" description="DNA2/NAM7 helicase helicase" evidence="1">
    <location>
        <begin position="2"/>
        <end position="85"/>
    </location>
</feature>
<organism evidence="2 3">
    <name type="scientific">Prorocentrum cordatum</name>
    <dbReference type="NCBI Taxonomy" id="2364126"/>
    <lineage>
        <taxon>Eukaryota</taxon>
        <taxon>Sar</taxon>
        <taxon>Alveolata</taxon>
        <taxon>Dinophyceae</taxon>
        <taxon>Prorocentrales</taxon>
        <taxon>Prorocentraceae</taxon>
        <taxon>Prorocentrum</taxon>
    </lineage>
</organism>
<dbReference type="Proteomes" id="UP001189429">
    <property type="component" value="Unassembled WGS sequence"/>
</dbReference>
<evidence type="ECO:0000313" key="2">
    <source>
        <dbReference type="EMBL" id="CAK0830856.1"/>
    </source>
</evidence>
<dbReference type="Gene3D" id="3.40.50.300">
    <property type="entry name" value="P-loop containing nucleotide triphosphate hydrolases"/>
    <property type="match status" value="1"/>
</dbReference>
<feature type="non-terminal residue" evidence="2">
    <location>
        <position position="1"/>
    </location>
</feature>
<dbReference type="EMBL" id="CAUYUJ010011051">
    <property type="protein sequence ID" value="CAK0830856.1"/>
    <property type="molecule type" value="Genomic_DNA"/>
</dbReference>
<feature type="non-terminal residue" evidence="2">
    <location>
        <position position="225"/>
    </location>
</feature>